<sequence>MSQLQADPHTIKKRNRQAVRREVARVLKEVIGRNIERNRLVKVVKESQLSPKKSYCYLLKSGKYCIVNSTYNVCEFEMDGLISVVPSSWMFMDNDGILKCRWTSSQQKIKEAATPSPAWPVYIIAKVMKKKLDSFEMADGYASDAKTTSCSDMDYASHDPANSVLLKRSRKKKISTSNKRRKSNDEFTTPTHRRSGVSPAPTPSRNAVNEIDILTPSPQSALTLNALNEIGSDSLSSDEEYTDVFVAKDTDRDASLHSQSTVSFITEPNTVSFTAEEKHHLMAMPDQYGMLKFPFEKTKAEYEMKLAQKFKVKTWPNSRLRRRAVSDRNGLTIDILRKWKQSLFVSGSTCGVIDNS</sequence>
<dbReference type="EMBL" id="KB299436">
    <property type="protein sequence ID" value="ELU07997.1"/>
    <property type="molecule type" value="Genomic_DNA"/>
</dbReference>
<name>R7UVM4_CAPTE</name>
<dbReference type="EMBL" id="AMQN01021993">
    <property type="status" value="NOT_ANNOTATED_CDS"/>
    <property type="molecule type" value="Genomic_DNA"/>
</dbReference>
<evidence type="ECO:0000313" key="2">
    <source>
        <dbReference type="EMBL" id="ELU07997.1"/>
    </source>
</evidence>
<feature type="region of interest" description="Disordered" evidence="1">
    <location>
        <begin position="166"/>
        <end position="206"/>
    </location>
</feature>
<dbReference type="EMBL" id="AMQN01021991">
    <property type="status" value="NOT_ANNOTATED_CDS"/>
    <property type="molecule type" value="Genomic_DNA"/>
</dbReference>
<protein>
    <submittedName>
        <fullName evidence="2 3">Uncharacterized protein</fullName>
    </submittedName>
</protein>
<organism evidence="2">
    <name type="scientific">Capitella teleta</name>
    <name type="common">Polychaete worm</name>
    <dbReference type="NCBI Taxonomy" id="283909"/>
    <lineage>
        <taxon>Eukaryota</taxon>
        <taxon>Metazoa</taxon>
        <taxon>Spiralia</taxon>
        <taxon>Lophotrochozoa</taxon>
        <taxon>Annelida</taxon>
        <taxon>Polychaeta</taxon>
        <taxon>Sedentaria</taxon>
        <taxon>Scolecida</taxon>
        <taxon>Capitellidae</taxon>
        <taxon>Capitella</taxon>
    </lineage>
</organism>
<evidence type="ECO:0000313" key="4">
    <source>
        <dbReference type="Proteomes" id="UP000014760"/>
    </source>
</evidence>
<dbReference type="EnsemblMetazoa" id="CapteT186334">
    <property type="protein sequence ID" value="CapteP186334"/>
    <property type="gene ID" value="CapteG186334"/>
</dbReference>
<feature type="compositionally biased region" description="Basic residues" evidence="1">
    <location>
        <begin position="167"/>
        <end position="182"/>
    </location>
</feature>
<dbReference type="Proteomes" id="UP000014760">
    <property type="component" value="Unassembled WGS sequence"/>
</dbReference>
<proteinExistence type="predicted"/>
<reference evidence="3" key="3">
    <citation type="submission" date="2015-06" db="UniProtKB">
        <authorList>
            <consortium name="EnsemblMetazoa"/>
        </authorList>
    </citation>
    <scope>IDENTIFICATION</scope>
</reference>
<evidence type="ECO:0000256" key="1">
    <source>
        <dbReference type="SAM" id="MobiDB-lite"/>
    </source>
</evidence>
<dbReference type="STRING" id="283909.R7UVM4"/>
<dbReference type="EMBL" id="AMQN01021992">
    <property type="status" value="NOT_ANNOTATED_CDS"/>
    <property type="molecule type" value="Genomic_DNA"/>
</dbReference>
<gene>
    <name evidence="2" type="ORF">CAPTEDRAFT_186334</name>
</gene>
<evidence type="ECO:0000313" key="3">
    <source>
        <dbReference type="EnsemblMetazoa" id="CapteP186334"/>
    </source>
</evidence>
<dbReference type="HOGENOM" id="CLU_779016_0_0_1"/>
<reference evidence="4" key="1">
    <citation type="submission" date="2012-12" db="EMBL/GenBank/DDBJ databases">
        <authorList>
            <person name="Hellsten U."/>
            <person name="Grimwood J."/>
            <person name="Chapman J.A."/>
            <person name="Shapiro H."/>
            <person name="Aerts A."/>
            <person name="Otillar R.P."/>
            <person name="Terry A.Y."/>
            <person name="Boore J.L."/>
            <person name="Simakov O."/>
            <person name="Marletaz F."/>
            <person name="Cho S.-J."/>
            <person name="Edsinger-Gonzales E."/>
            <person name="Havlak P."/>
            <person name="Kuo D.-H."/>
            <person name="Larsson T."/>
            <person name="Lv J."/>
            <person name="Arendt D."/>
            <person name="Savage R."/>
            <person name="Osoegawa K."/>
            <person name="de Jong P."/>
            <person name="Lindberg D.R."/>
            <person name="Seaver E.C."/>
            <person name="Weisblat D.A."/>
            <person name="Putnam N.H."/>
            <person name="Grigoriev I.V."/>
            <person name="Rokhsar D.S."/>
        </authorList>
    </citation>
    <scope>NUCLEOTIDE SEQUENCE</scope>
    <source>
        <strain evidence="4">I ESC-2004</strain>
    </source>
</reference>
<accession>R7UVM4</accession>
<dbReference type="AlphaFoldDB" id="R7UVM4"/>
<keyword evidence="4" id="KW-1185">Reference proteome</keyword>
<reference evidence="2 4" key="2">
    <citation type="journal article" date="2013" name="Nature">
        <title>Insights into bilaterian evolution from three spiralian genomes.</title>
        <authorList>
            <person name="Simakov O."/>
            <person name="Marletaz F."/>
            <person name="Cho S.J."/>
            <person name="Edsinger-Gonzales E."/>
            <person name="Havlak P."/>
            <person name="Hellsten U."/>
            <person name="Kuo D.H."/>
            <person name="Larsson T."/>
            <person name="Lv J."/>
            <person name="Arendt D."/>
            <person name="Savage R."/>
            <person name="Osoegawa K."/>
            <person name="de Jong P."/>
            <person name="Grimwood J."/>
            <person name="Chapman J.A."/>
            <person name="Shapiro H."/>
            <person name="Aerts A."/>
            <person name="Otillar R.P."/>
            <person name="Terry A.Y."/>
            <person name="Boore J.L."/>
            <person name="Grigoriev I.V."/>
            <person name="Lindberg D.R."/>
            <person name="Seaver E.C."/>
            <person name="Weisblat D.A."/>
            <person name="Putnam N.H."/>
            <person name="Rokhsar D.S."/>
        </authorList>
    </citation>
    <scope>NUCLEOTIDE SEQUENCE</scope>
    <source>
        <strain evidence="2 4">I ESC-2004</strain>
    </source>
</reference>